<feature type="region of interest" description="Disordered" evidence="2">
    <location>
        <begin position="425"/>
        <end position="454"/>
    </location>
</feature>
<feature type="compositionally biased region" description="Polar residues" evidence="2">
    <location>
        <begin position="556"/>
        <end position="569"/>
    </location>
</feature>
<feature type="compositionally biased region" description="Polar residues" evidence="2">
    <location>
        <begin position="280"/>
        <end position="289"/>
    </location>
</feature>
<keyword evidence="1" id="KW-0175">Coiled coil</keyword>
<dbReference type="RefSeq" id="XP_013337075.1">
    <property type="nucleotide sequence ID" value="XM_013481621.1"/>
</dbReference>
<evidence type="ECO:0000313" key="4">
    <source>
        <dbReference type="Proteomes" id="UP000030763"/>
    </source>
</evidence>
<feature type="compositionally biased region" description="Low complexity" evidence="2">
    <location>
        <begin position="733"/>
        <end position="744"/>
    </location>
</feature>
<feature type="region of interest" description="Disordered" evidence="2">
    <location>
        <begin position="926"/>
        <end position="945"/>
    </location>
</feature>
<feature type="compositionally biased region" description="Polar residues" evidence="2">
    <location>
        <begin position="425"/>
        <end position="447"/>
    </location>
</feature>
<feature type="region of interest" description="Disordered" evidence="2">
    <location>
        <begin position="261"/>
        <end position="290"/>
    </location>
</feature>
<feature type="coiled-coil region" evidence="1">
    <location>
        <begin position="209"/>
        <end position="244"/>
    </location>
</feature>
<evidence type="ECO:0000313" key="3">
    <source>
        <dbReference type="EMBL" id="CDJ60425.1"/>
    </source>
</evidence>
<dbReference type="OMA" id="LLEMSHH"/>
<dbReference type="EMBL" id="HG721849">
    <property type="protein sequence ID" value="CDJ60425.1"/>
    <property type="molecule type" value="Genomic_DNA"/>
</dbReference>
<feature type="compositionally biased region" description="Low complexity" evidence="2">
    <location>
        <begin position="55"/>
        <end position="66"/>
    </location>
</feature>
<reference evidence="3" key="2">
    <citation type="submission" date="2013-10" db="EMBL/GenBank/DDBJ databases">
        <authorList>
            <person name="Aslett M."/>
        </authorList>
    </citation>
    <scope>NUCLEOTIDE SEQUENCE [LARGE SCALE GENOMIC DNA]</scope>
    <source>
        <strain evidence="3">Weybridge</strain>
    </source>
</reference>
<feature type="compositionally biased region" description="Basic and acidic residues" evidence="2">
    <location>
        <begin position="26"/>
        <end position="47"/>
    </location>
</feature>
<dbReference type="AlphaFoldDB" id="U6MFJ1"/>
<evidence type="ECO:0000256" key="2">
    <source>
        <dbReference type="SAM" id="MobiDB-lite"/>
    </source>
</evidence>
<feature type="region of interest" description="Disordered" evidence="2">
    <location>
        <begin position="1"/>
        <end position="84"/>
    </location>
</feature>
<feature type="region of interest" description="Disordered" evidence="2">
    <location>
        <begin position="547"/>
        <end position="569"/>
    </location>
</feature>
<proteinExistence type="predicted"/>
<dbReference type="OrthoDB" id="10568314at2759"/>
<feature type="region of interest" description="Disordered" evidence="2">
    <location>
        <begin position="1076"/>
        <end position="1154"/>
    </location>
</feature>
<accession>U6MFJ1</accession>
<reference evidence="3" key="1">
    <citation type="submission" date="2013-10" db="EMBL/GenBank/DDBJ databases">
        <title>Genomic analysis of the causative agents of coccidiosis in chickens.</title>
        <authorList>
            <person name="Reid A.J."/>
            <person name="Blake D."/>
            <person name="Billington K."/>
            <person name="Browne H."/>
            <person name="Dunn M."/>
            <person name="Hung S."/>
            <person name="Kawahara F."/>
            <person name="Miranda-Saavedra D."/>
            <person name="Mourier T."/>
            <person name="Nagra H."/>
            <person name="Otto T.D."/>
            <person name="Rawlings N."/>
            <person name="Sanchez A."/>
            <person name="Sanders M."/>
            <person name="Subramaniam C."/>
            <person name="Tay Y."/>
            <person name="Dear P."/>
            <person name="Doerig C."/>
            <person name="Gruber A."/>
            <person name="Parkinson J."/>
            <person name="Shirley M."/>
            <person name="Wan K.L."/>
            <person name="Berriman M."/>
            <person name="Tomley F."/>
            <person name="Pain A."/>
        </authorList>
    </citation>
    <scope>NUCLEOTIDE SEQUENCE [LARGE SCALE GENOMIC DNA]</scope>
    <source>
        <strain evidence="3">Weybridge</strain>
    </source>
</reference>
<feature type="compositionally biased region" description="Polar residues" evidence="2">
    <location>
        <begin position="1082"/>
        <end position="1093"/>
    </location>
</feature>
<gene>
    <name evidence="3" type="ORF">EMWEY_00006390</name>
</gene>
<dbReference type="Proteomes" id="UP000030763">
    <property type="component" value="Unassembled WGS sequence"/>
</dbReference>
<sequence>MTAHKCPSGSQEDDCCPKPGGGSAENGKHLPPVEDAKTPELTERDDWFPLSEWPSSGSNSGSSTGGQRTQRCPGTHETPVHLEQPVVEHTVAFSTKSRALLRKSSTEGNCFSTQENVLPQNTVDSAQEILQNAGAVSASLSFEGSGSPRASTIASALKSECAPVRGCHLPQCTSSPISRIGAKRSLVCGPVSVQQTLTERQLDIEKRMLEVRQQNRRRLLRRQQEAKEQQMQRMKEHRAALLARKERIKLASLWKERGMAAAARPSTTLKARRTTEELPSDNSQLTENPSRGADELLAALVMSESISLQTDLGSAGDDASVDLARKETCPPFSFRCPGDLPDERTGSTYVATAQPVVSVPSICHQHKSIPYRRSPKAMLQPTKEPGTVNAGASVMEVSQKSTQQSRCTLSGSLLSSQLRNKVASSQRVMSLRQQFQDTPAGPRSSSEAPYPCGRPVALTRNRRLKPGMKPVSVDKSYTYDMQQGEDRDSSLLRERECEHKSQTYRKIRPVIVVADQHLKNELDIHLQHHQQVALSRNKDKLRVTDGSGSLPFPPLRNSSSTWRPPATNSKLAEEDGALGMPNLANLSVHKTAGAASICQATQCANPSIVSGESAHIQLRFPNRSKQGQIKTRAPSFTLKERLISCRLANFGVPEMQALSSPISSGMEVPGKEQAEGLQVVRIRRDIWCEKGLSNHELENVGSSDSHTGPCKTFQLHENGLLGTKDRYIMHFPSSHGDSDGSSAATKPQEDDVNTRGGHTKSNGLEDRIDMCQTALSGHYELIGDEKGTVSAVWALQKAEVEEEKRLLLLEMSHHAIEKQAEARRRGKKGQPPLLAQHLRTRHCIRPETDTGCSQLVQKTQPCAEASSLVVHPVDESLMSKAEFHIPQNFGDTEVCKNLPDGSHAPLPVPKEGNMQASRAVPYIHSTKNYRGSPASRPFNVSSGMTRKPKLRTFAPSKNLAEISRQAETTVEGDEKVHHNGQPQELQSDFPLMQQQALIAQLLGHGVLAGLNGGSSATTKAAEFQSDSCLPSCGFHDKYDTSPRIRTIKRRTMLQALQHLLLFPSKSSHRITLKKANHLGKEGNTSQKETQKQGSKLHRQRRLPTEQPWHSAYCPIEKSIPEGSSASSRLFCRSSSSSSGAAGQTSLLSTAGNVE</sequence>
<keyword evidence="4" id="KW-1185">Reference proteome</keyword>
<feature type="compositionally biased region" description="Low complexity" evidence="2">
    <location>
        <begin position="1122"/>
        <end position="1148"/>
    </location>
</feature>
<dbReference type="VEuPathDB" id="ToxoDB:EMWEY_00006390"/>
<evidence type="ECO:0000256" key="1">
    <source>
        <dbReference type="SAM" id="Coils"/>
    </source>
</evidence>
<protein>
    <submittedName>
        <fullName evidence="3">Uncharacterized protein</fullName>
    </submittedName>
</protein>
<name>U6MFJ1_EIMMA</name>
<dbReference type="GeneID" id="25334625"/>
<feature type="region of interest" description="Disordered" evidence="2">
    <location>
        <begin position="730"/>
        <end position="765"/>
    </location>
</feature>
<organism evidence="3 4">
    <name type="scientific">Eimeria maxima</name>
    <name type="common">Coccidian parasite</name>
    <dbReference type="NCBI Taxonomy" id="5804"/>
    <lineage>
        <taxon>Eukaryota</taxon>
        <taxon>Sar</taxon>
        <taxon>Alveolata</taxon>
        <taxon>Apicomplexa</taxon>
        <taxon>Conoidasida</taxon>
        <taxon>Coccidia</taxon>
        <taxon>Eucoccidiorida</taxon>
        <taxon>Eimeriorina</taxon>
        <taxon>Eimeriidae</taxon>
        <taxon>Eimeria</taxon>
    </lineage>
</organism>